<reference evidence="3" key="1">
    <citation type="journal article" date="2017" name="Nat. Commun.">
        <title>The asparagus genome sheds light on the origin and evolution of a young Y chromosome.</title>
        <authorList>
            <person name="Harkess A."/>
            <person name="Zhou J."/>
            <person name="Xu C."/>
            <person name="Bowers J.E."/>
            <person name="Van der Hulst R."/>
            <person name="Ayyampalayam S."/>
            <person name="Mercati F."/>
            <person name="Riccardi P."/>
            <person name="McKain M.R."/>
            <person name="Kakrana A."/>
            <person name="Tang H."/>
            <person name="Ray J."/>
            <person name="Groenendijk J."/>
            <person name="Arikit S."/>
            <person name="Mathioni S.M."/>
            <person name="Nakano M."/>
            <person name="Shan H."/>
            <person name="Telgmann-Rauber A."/>
            <person name="Kanno A."/>
            <person name="Yue Z."/>
            <person name="Chen H."/>
            <person name="Li W."/>
            <person name="Chen Y."/>
            <person name="Xu X."/>
            <person name="Zhang Y."/>
            <person name="Luo S."/>
            <person name="Chen H."/>
            <person name="Gao J."/>
            <person name="Mao Z."/>
            <person name="Pires J.C."/>
            <person name="Luo M."/>
            <person name="Kudrna D."/>
            <person name="Wing R.A."/>
            <person name="Meyers B.C."/>
            <person name="Yi K."/>
            <person name="Kong H."/>
            <person name="Lavrijsen P."/>
            <person name="Sunseri F."/>
            <person name="Falavigna A."/>
            <person name="Ye Y."/>
            <person name="Leebens-Mack J.H."/>
            <person name="Chen G."/>
        </authorList>
    </citation>
    <scope>NUCLEOTIDE SEQUENCE [LARGE SCALE GENOMIC DNA]</scope>
    <source>
        <strain evidence="3">cv. DH0086</strain>
    </source>
</reference>
<dbReference type="Gramene" id="ONK67818">
    <property type="protein sequence ID" value="ONK67818"/>
    <property type="gene ID" value="A4U43_C05F4110"/>
</dbReference>
<feature type="region of interest" description="Disordered" evidence="1">
    <location>
        <begin position="531"/>
        <end position="566"/>
    </location>
</feature>
<name>A0A5P1EP85_ASPOF</name>
<feature type="region of interest" description="Disordered" evidence="1">
    <location>
        <begin position="162"/>
        <end position="368"/>
    </location>
</feature>
<feature type="compositionally biased region" description="Polar residues" evidence="1">
    <location>
        <begin position="237"/>
        <end position="269"/>
    </location>
</feature>
<feature type="region of interest" description="Disordered" evidence="1">
    <location>
        <begin position="393"/>
        <end position="421"/>
    </location>
</feature>
<dbReference type="OrthoDB" id="1931260at2759"/>
<evidence type="ECO:0000313" key="2">
    <source>
        <dbReference type="EMBL" id="ONK67818.1"/>
    </source>
</evidence>
<keyword evidence="3" id="KW-1185">Reference proteome</keyword>
<feature type="compositionally biased region" description="Polar residues" evidence="1">
    <location>
        <begin position="531"/>
        <end position="545"/>
    </location>
</feature>
<protein>
    <submittedName>
        <fullName evidence="2">Uncharacterized protein</fullName>
    </submittedName>
</protein>
<accession>A0A5P1EP85</accession>
<feature type="compositionally biased region" description="Basic and acidic residues" evidence="1">
    <location>
        <begin position="163"/>
        <end position="173"/>
    </location>
</feature>
<dbReference type="OMA" id="TVENETW"/>
<feature type="compositionally biased region" description="Basic and acidic residues" evidence="1">
    <location>
        <begin position="210"/>
        <end position="226"/>
    </location>
</feature>
<feature type="compositionally biased region" description="Low complexity" evidence="1">
    <location>
        <begin position="393"/>
        <end position="417"/>
    </location>
</feature>
<feature type="compositionally biased region" description="Low complexity" evidence="1">
    <location>
        <begin position="296"/>
        <end position="310"/>
    </location>
</feature>
<dbReference type="GO" id="GO:0008017">
    <property type="term" value="F:microtubule binding"/>
    <property type="evidence" value="ECO:0007669"/>
    <property type="project" value="InterPro"/>
</dbReference>
<dbReference type="PANTHER" id="PTHR33737">
    <property type="entry name" value="OS05G0121800 PROTEIN"/>
    <property type="match status" value="1"/>
</dbReference>
<feature type="compositionally biased region" description="Basic and acidic residues" evidence="1">
    <location>
        <begin position="318"/>
        <end position="328"/>
    </location>
</feature>
<dbReference type="EMBL" id="CM007385">
    <property type="protein sequence ID" value="ONK67818.1"/>
    <property type="molecule type" value="Genomic_DNA"/>
</dbReference>
<dbReference type="Proteomes" id="UP000243459">
    <property type="component" value="Chromosome 5"/>
</dbReference>
<dbReference type="AlphaFoldDB" id="A0A5P1EP85"/>
<organism evidence="2 3">
    <name type="scientific">Asparagus officinalis</name>
    <name type="common">Garden asparagus</name>
    <dbReference type="NCBI Taxonomy" id="4686"/>
    <lineage>
        <taxon>Eukaryota</taxon>
        <taxon>Viridiplantae</taxon>
        <taxon>Streptophyta</taxon>
        <taxon>Embryophyta</taxon>
        <taxon>Tracheophyta</taxon>
        <taxon>Spermatophyta</taxon>
        <taxon>Magnoliopsida</taxon>
        <taxon>Liliopsida</taxon>
        <taxon>Asparagales</taxon>
        <taxon>Asparagaceae</taxon>
        <taxon>Asparagoideae</taxon>
        <taxon>Asparagus</taxon>
    </lineage>
</organism>
<evidence type="ECO:0000313" key="3">
    <source>
        <dbReference type="Proteomes" id="UP000243459"/>
    </source>
</evidence>
<feature type="compositionally biased region" description="Polar residues" evidence="1">
    <location>
        <begin position="333"/>
        <end position="349"/>
    </location>
</feature>
<dbReference type="PANTHER" id="PTHR33737:SF2">
    <property type="entry name" value="OS12G0102700 PROTEIN"/>
    <property type="match status" value="1"/>
</dbReference>
<proteinExistence type="predicted"/>
<dbReference type="InterPro" id="IPR045882">
    <property type="entry name" value="GPT1/2"/>
</dbReference>
<sequence length="671" mass="71895">MEELSLIDVSSEDDVLLSSSIDCQRDLRSSGFVQNHDGHDHFVLDDAHEGGNLMKVNKQWENIPEISESPEQKRAKSGNVNLRKSLAWDSAFFTSEGVLNTEELAIVNSTFRKTELCSLPGIAEELRTSAESTSTLDSESYKLENIEGDLFGNIRASIQLSRSKSELNGKPDASHQSARKKIELPSQTKMKPPAALRMNKQQPGHTSKKFVIDVKEAGKATRDSKLSSKPPRVVPKPTSSPTIQSNKDSSGRIQPKNNTWRTSSGSGPNRQGIISSSKISGDSRNKKPNPVSSTALSLSRNSQVSSSSNLAGKSPAEATRKSPVEATRKQRAVRNSGQSLSTSASNTPVRASKRKLVPSNINQPPMRANSIFKFSSRASPSSSIDSVVSEVSSSTSTSIKPSNSVESLGSSSSSSPSLRDPIDTKVDRVVAHQPCIQKEISHVRRSMNNNAGGAKGSKPSGLRMPSPKIGYFDAEKTLPNNSNKISQVGLRNSLLKGNSGSSNTVGANKLKSSKIPSIKPPVQLVSMNFHSSQAQSTPLSSQMMSPASPRSIHQQSKPAQVHKDSSPVTSESCISVACKGAVNAAAQLQVRPVETSDSGVVHNGTAAPCQFDNEEKHTQLTQKENLSPANETNCSVQQSPSECQKMSVVDIMDKKMSSLSLSETADLVGGD</sequence>
<evidence type="ECO:0000256" key="1">
    <source>
        <dbReference type="SAM" id="MobiDB-lite"/>
    </source>
</evidence>
<gene>
    <name evidence="2" type="ORF">A4U43_C05F4110</name>
</gene>